<protein>
    <submittedName>
        <fullName evidence="1">Uncharacterized protein</fullName>
    </submittedName>
</protein>
<dbReference type="PANTHER" id="PTHR47510:SF3">
    <property type="entry name" value="ENDO_EXONUCLEASE_PHOSPHATASE DOMAIN-CONTAINING PROTEIN"/>
    <property type="match status" value="1"/>
</dbReference>
<feature type="non-terminal residue" evidence="1">
    <location>
        <position position="376"/>
    </location>
</feature>
<sequence length="376" mass="43147">WCLVNVKALAYTCSQLHPVGSSDHNAILIKPYLHRKQKHNNSRQWKRDLRDSRVRSFGQWITNYDWLEVFETSDSALKLEKFIETILLMVDSFFPIMLTRIRQSDKPWMTSSLKIAVNKRQNALHKHGKSSEVYKFWRGKVQCDVKAAPIIQLKNTHPSRWWREIKTLGGLSSQDCWYNQLLSEVNPTWSELAESYNNFLVGLTSHFQPLDHNDTGELMEVPDRFLVDTGKVYSTLRHIKVTKSPGPDDIPNKILKTFAFELALVVTDIYNASMVQGNFPQQLKRAFVIPIPKVSPPGSIEDDLRPISLTSQIGKVMEGFTLDSLLGEVSSKLDTKQFAMPRKSTTQALVYLLHLIHAGLDVGHCYARLFFADFRK</sequence>
<accession>A0A6S7JIY7</accession>
<name>A0A6S7JIY7_PARCT</name>
<proteinExistence type="predicted"/>
<reference evidence="1" key="1">
    <citation type="submission" date="2020-04" db="EMBL/GenBank/DDBJ databases">
        <authorList>
            <person name="Alioto T."/>
            <person name="Alioto T."/>
            <person name="Gomez Garrido J."/>
        </authorList>
    </citation>
    <scope>NUCLEOTIDE SEQUENCE</scope>
    <source>
        <strain evidence="1">A484AB</strain>
    </source>
</reference>
<dbReference type="PANTHER" id="PTHR47510">
    <property type="entry name" value="REVERSE TRANSCRIPTASE DOMAIN-CONTAINING PROTEIN"/>
    <property type="match status" value="1"/>
</dbReference>
<keyword evidence="2" id="KW-1185">Reference proteome</keyword>
<evidence type="ECO:0000313" key="1">
    <source>
        <dbReference type="EMBL" id="CAB4031117.1"/>
    </source>
</evidence>
<gene>
    <name evidence="1" type="ORF">PACLA_8A069819</name>
</gene>
<comment type="caution">
    <text evidence="1">The sequence shown here is derived from an EMBL/GenBank/DDBJ whole genome shotgun (WGS) entry which is preliminary data.</text>
</comment>
<dbReference type="EMBL" id="CACRXK020017368">
    <property type="protein sequence ID" value="CAB4031117.1"/>
    <property type="molecule type" value="Genomic_DNA"/>
</dbReference>
<evidence type="ECO:0000313" key="2">
    <source>
        <dbReference type="Proteomes" id="UP001152795"/>
    </source>
</evidence>
<feature type="non-terminal residue" evidence="1">
    <location>
        <position position="1"/>
    </location>
</feature>
<dbReference type="AlphaFoldDB" id="A0A6S7JIY7"/>
<dbReference type="Proteomes" id="UP001152795">
    <property type="component" value="Unassembled WGS sequence"/>
</dbReference>
<organism evidence="1 2">
    <name type="scientific">Paramuricea clavata</name>
    <name type="common">Red gorgonian</name>
    <name type="synonym">Violescent sea-whip</name>
    <dbReference type="NCBI Taxonomy" id="317549"/>
    <lineage>
        <taxon>Eukaryota</taxon>
        <taxon>Metazoa</taxon>
        <taxon>Cnidaria</taxon>
        <taxon>Anthozoa</taxon>
        <taxon>Octocorallia</taxon>
        <taxon>Malacalcyonacea</taxon>
        <taxon>Plexauridae</taxon>
        <taxon>Paramuricea</taxon>
    </lineage>
</organism>
<dbReference type="OrthoDB" id="5986182at2759"/>